<accession>A0A7I9V849</accession>
<dbReference type="PANTHER" id="PTHR35788">
    <property type="entry name" value="EXPORTED PROTEIN-RELATED"/>
    <property type="match status" value="1"/>
</dbReference>
<comment type="caution">
    <text evidence="2">The sequence shown here is derived from an EMBL/GenBank/DDBJ whole genome shotgun (WGS) entry which is preliminary data.</text>
</comment>
<sequence length="561" mass="59738">MNSSSKRTSARALIARASIAAVLLVALVFAFDVALGHGKTARGVRIAEFDLGGQTDAQANATLRQIAELSHGPITVRTASGTAAVDPSELGADFDVDATLARLKEQPANPFTRLAAMAGSTRQVTPVVRIDRAAFDKALDAHKSTLEQAAVEGGVHFDGLTPIGDEPAAGMRIDRDAARRTVADHWVAGGVVDLAMEPFSPTVTKTTVDATVRDVAPQVTSTPIRLTTRGRDVVVTPRELGSLVTFVPDGKGGLVPHVKPDDAKKLIADRTDKTESDPVDATFRLVGGKPSVVPSVDGAKVDWLKTADAIAAASIGEDRKADVDYAVTRPKLTTSAARKLGVTEMVSEFTTGGFSGPSGENIRIVSEKVDGAVVLPGKTFSLNGYTGPRGTAQGYVESGIIDHGRPSTAVGGGISQFATTLYNAAYFAGLQDVDHTEHAYYISRYPEAREATVFEGLIDLKFKNDTKYGVFIDTEWTSSSITVRLWSTKTRDVESITGDRTLPTSPETVDVPRGGDCVASSGLPGFTASNTRVIRDHRTRREISRHTRTVRYAPEPIVRCR</sequence>
<dbReference type="AlphaFoldDB" id="A0A7I9V849"/>
<keyword evidence="3" id="KW-1185">Reference proteome</keyword>
<dbReference type="OrthoDB" id="9813301at2"/>
<feature type="domain" description="YoaR-like putative peptidoglycan binding" evidence="1">
    <location>
        <begin position="259"/>
        <end position="317"/>
    </location>
</feature>
<dbReference type="Pfam" id="PF12229">
    <property type="entry name" value="PG_binding_4"/>
    <property type="match status" value="1"/>
</dbReference>
<dbReference type="PANTHER" id="PTHR35788:SF1">
    <property type="entry name" value="EXPORTED PROTEIN"/>
    <property type="match status" value="1"/>
</dbReference>
<dbReference type="EMBL" id="BJOV01000003">
    <property type="protein sequence ID" value="GEE01555.1"/>
    <property type="molecule type" value="Genomic_DNA"/>
</dbReference>
<organism evidence="2 3">
    <name type="scientific">Gordonia spumicola</name>
    <dbReference type="NCBI Taxonomy" id="589161"/>
    <lineage>
        <taxon>Bacteria</taxon>
        <taxon>Bacillati</taxon>
        <taxon>Actinomycetota</taxon>
        <taxon>Actinomycetes</taxon>
        <taxon>Mycobacteriales</taxon>
        <taxon>Gordoniaceae</taxon>
        <taxon>Gordonia</taxon>
    </lineage>
</organism>
<name>A0A7I9V849_9ACTN</name>
<dbReference type="Pfam" id="PF04294">
    <property type="entry name" value="VanW"/>
    <property type="match status" value="1"/>
</dbReference>
<evidence type="ECO:0000259" key="1">
    <source>
        <dbReference type="Pfam" id="PF12229"/>
    </source>
</evidence>
<reference evidence="3" key="1">
    <citation type="submission" date="2019-06" db="EMBL/GenBank/DDBJ databases">
        <title>Gordonia isolated from sludge of a wastewater treatment plant.</title>
        <authorList>
            <person name="Tamura T."/>
            <person name="Aoyama K."/>
            <person name="Kang Y."/>
            <person name="Saito S."/>
            <person name="Akiyama N."/>
            <person name="Yazawa K."/>
            <person name="Gonoi T."/>
            <person name="Mikami Y."/>
        </authorList>
    </citation>
    <scope>NUCLEOTIDE SEQUENCE [LARGE SCALE GENOMIC DNA]</scope>
    <source>
        <strain evidence="3">NBRC 107696</strain>
    </source>
</reference>
<dbReference type="Proteomes" id="UP000444960">
    <property type="component" value="Unassembled WGS sequence"/>
</dbReference>
<dbReference type="InterPro" id="IPR007391">
    <property type="entry name" value="Vancomycin_resist_VanW"/>
</dbReference>
<evidence type="ECO:0000313" key="2">
    <source>
        <dbReference type="EMBL" id="GEE01555.1"/>
    </source>
</evidence>
<dbReference type="RefSeq" id="WP_161895331.1">
    <property type="nucleotide sequence ID" value="NZ_BJOV01000003.1"/>
</dbReference>
<evidence type="ECO:0000313" key="3">
    <source>
        <dbReference type="Proteomes" id="UP000444960"/>
    </source>
</evidence>
<protein>
    <submittedName>
        <fullName evidence="2">Vanomycin resistance protein VanB</fullName>
    </submittedName>
</protein>
<gene>
    <name evidence="2" type="ORF">nbrc107696_20010</name>
</gene>
<dbReference type="InterPro" id="IPR022029">
    <property type="entry name" value="YoaR-like_PG-bd"/>
</dbReference>
<proteinExistence type="predicted"/>
<dbReference type="InterPro" id="IPR052913">
    <property type="entry name" value="Glycopeptide_resist_protein"/>
</dbReference>